<organism evidence="9 10">
    <name type="scientific">Caulobacter rhizosphaerae</name>
    <dbReference type="NCBI Taxonomy" id="2010972"/>
    <lineage>
        <taxon>Bacteria</taxon>
        <taxon>Pseudomonadati</taxon>
        <taxon>Pseudomonadota</taxon>
        <taxon>Alphaproteobacteria</taxon>
        <taxon>Caulobacterales</taxon>
        <taxon>Caulobacteraceae</taxon>
        <taxon>Caulobacter</taxon>
    </lineage>
</organism>
<evidence type="ECO:0000313" key="10">
    <source>
        <dbReference type="Proteomes" id="UP001262754"/>
    </source>
</evidence>
<keyword evidence="3" id="KW-0731">Sigma factor</keyword>
<dbReference type="Proteomes" id="UP001262754">
    <property type="component" value="Unassembled WGS sequence"/>
</dbReference>
<accession>A0ABU1N5X2</accession>
<dbReference type="InterPro" id="IPR013324">
    <property type="entry name" value="RNA_pol_sigma_r3/r4-like"/>
</dbReference>
<comment type="similarity">
    <text evidence="1">Belongs to the sigma-70 factor family. ECF subfamily.</text>
</comment>
<dbReference type="PANTHER" id="PTHR43133:SF51">
    <property type="entry name" value="RNA POLYMERASE SIGMA FACTOR"/>
    <property type="match status" value="1"/>
</dbReference>
<dbReference type="InterPro" id="IPR007630">
    <property type="entry name" value="RNA_pol_sigma70_r4"/>
</dbReference>
<keyword evidence="5" id="KW-0804">Transcription</keyword>
<feature type="domain" description="RNA polymerase sigma-70 region 2" evidence="7">
    <location>
        <begin position="29"/>
        <end position="96"/>
    </location>
</feature>
<evidence type="ECO:0000313" key="9">
    <source>
        <dbReference type="EMBL" id="MDR6533743.1"/>
    </source>
</evidence>
<dbReference type="InterPro" id="IPR013325">
    <property type="entry name" value="RNA_pol_sigma_r2"/>
</dbReference>
<dbReference type="InterPro" id="IPR036388">
    <property type="entry name" value="WH-like_DNA-bd_sf"/>
</dbReference>
<dbReference type="Gene3D" id="1.10.10.10">
    <property type="entry name" value="Winged helix-like DNA-binding domain superfamily/Winged helix DNA-binding domain"/>
    <property type="match status" value="1"/>
</dbReference>
<evidence type="ECO:0000259" key="7">
    <source>
        <dbReference type="Pfam" id="PF04542"/>
    </source>
</evidence>
<evidence type="ECO:0000256" key="5">
    <source>
        <dbReference type="ARBA" id="ARBA00023163"/>
    </source>
</evidence>
<proteinExistence type="inferred from homology"/>
<evidence type="ECO:0000256" key="1">
    <source>
        <dbReference type="ARBA" id="ARBA00010641"/>
    </source>
</evidence>
<evidence type="ECO:0000256" key="2">
    <source>
        <dbReference type="ARBA" id="ARBA00023015"/>
    </source>
</evidence>
<comment type="caution">
    <text evidence="9">The sequence shown here is derived from an EMBL/GenBank/DDBJ whole genome shotgun (WGS) entry which is preliminary data.</text>
</comment>
<dbReference type="InterPro" id="IPR007627">
    <property type="entry name" value="RNA_pol_sigma70_r2"/>
</dbReference>
<dbReference type="InterPro" id="IPR039425">
    <property type="entry name" value="RNA_pol_sigma-70-like"/>
</dbReference>
<reference evidence="9 10" key="1">
    <citation type="submission" date="2023-07" db="EMBL/GenBank/DDBJ databases">
        <title>Sorghum-associated microbial communities from plants grown in Nebraska, USA.</title>
        <authorList>
            <person name="Schachtman D."/>
        </authorList>
    </citation>
    <scope>NUCLEOTIDE SEQUENCE [LARGE SCALE GENOMIC DNA]</scope>
    <source>
        <strain evidence="9 10">DS2154</strain>
    </source>
</reference>
<keyword evidence="2" id="KW-0805">Transcription regulation</keyword>
<dbReference type="EMBL" id="JAVDRL010000014">
    <property type="protein sequence ID" value="MDR6533743.1"/>
    <property type="molecule type" value="Genomic_DNA"/>
</dbReference>
<dbReference type="NCBIfam" id="TIGR02937">
    <property type="entry name" value="sigma70-ECF"/>
    <property type="match status" value="1"/>
</dbReference>
<evidence type="ECO:0000256" key="4">
    <source>
        <dbReference type="ARBA" id="ARBA00023125"/>
    </source>
</evidence>
<dbReference type="InterPro" id="IPR014284">
    <property type="entry name" value="RNA_pol_sigma-70_dom"/>
</dbReference>
<keyword evidence="4" id="KW-0238">DNA-binding</keyword>
<feature type="domain" description="RNA polymerase sigma-70 region 4" evidence="8">
    <location>
        <begin position="126"/>
        <end position="174"/>
    </location>
</feature>
<dbReference type="RefSeq" id="WP_056751112.1">
    <property type="nucleotide sequence ID" value="NZ_JAVDRL010000014.1"/>
</dbReference>
<dbReference type="SUPFAM" id="SSF88659">
    <property type="entry name" value="Sigma3 and sigma4 domains of RNA polymerase sigma factors"/>
    <property type="match status" value="1"/>
</dbReference>
<evidence type="ECO:0000256" key="6">
    <source>
        <dbReference type="SAM" id="MobiDB-lite"/>
    </source>
</evidence>
<dbReference type="SUPFAM" id="SSF88946">
    <property type="entry name" value="Sigma2 domain of RNA polymerase sigma factors"/>
    <property type="match status" value="1"/>
</dbReference>
<gene>
    <name evidence="9" type="ORF">J2800_004513</name>
</gene>
<keyword evidence="10" id="KW-1185">Reference proteome</keyword>
<evidence type="ECO:0000256" key="3">
    <source>
        <dbReference type="ARBA" id="ARBA00023082"/>
    </source>
</evidence>
<feature type="region of interest" description="Disordered" evidence="6">
    <location>
        <begin position="176"/>
        <end position="195"/>
    </location>
</feature>
<dbReference type="PANTHER" id="PTHR43133">
    <property type="entry name" value="RNA POLYMERASE ECF-TYPE SIGMA FACTO"/>
    <property type="match status" value="1"/>
</dbReference>
<dbReference type="Gene3D" id="1.10.1740.10">
    <property type="match status" value="1"/>
</dbReference>
<name>A0ABU1N5X2_9CAUL</name>
<dbReference type="Pfam" id="PF04545">
    <property type="entry name" value="Sigma70_r4"/>
    <property type="match status" value="1"/>
</dbReference>
<dbReference type="Pfam" id="PF04542">
    <property type="entry name" value="Sigma70_r2"/>
    <property type="match status" value="1"/>
</dbReference>
<sequence length="195" mass="20952">MGTERPPTGHDVELAALAAAGDRRAFGELVRRHGSAVRGLLRRLGADPATADDIAQDAFLVGYEQIADYRGEGAFAGWIKKTAARLYLRKVKRESRFVLTEAPEDEAPVGSDGAAASADRLDLDEALKSLSKAERLCVSLCYGADWSHTEAAEALNIPLGTVKSHVKRGLDKLRVRMAAPSENGSNDSARRESHG</sequence>
<evidence type="ECO:0000259" key="8">
    <source>
        <dbReference type="Pfam" id="PF04545"/>
    </source>
</evidence>
<protein>
    <submittedName>
        <fullName evidence="9">RNA polymerase sigma-70 factor (ECF subfamily)</fullName>
    </submittedName>
</protein>
<dbReference type="CDD" id="cd06171">
    <property type="entry name" value="Sigma70_r4"/>
    <property type="match status" value="1"/>
</dbReference>